<accession>A0A7N4NIT6</accession>
<reference evidence="3 4" key="1">
    <citation type="journal article" date="2011" name="Proc. Natl. Acad. Sci. U.S.A.">
        <title>Genetic diversity and population structure of the endangered marsupial Sarcophilus harrisii (Tasmanian devil).</title>
        <authorList>
            <person name="Miller W."/>
            <person name="Hayes V.M."/>
            <person name="Ratan A."/>
            <person name="Petersen D.C."/>
            <person name="Wittekindt N.E."/>
            <person name="Miller J."/>
            <person name="Walenz B."/>
            <person name="Knight J."/>
            <person name="Qi J."/>
            <person name="Zhao F."/>
            <person name="Wang Q."/>
            <person name="Bedoya-Reina O.C."/>
            <person name="Katiyar N."/>
            <person name="Tomsho L.P."/>
            <person name="Kasson L.M."/>
            <person name="Hardie R.A."/>
            <person name="Woodbridge P."/>
            <person name="Tindall E.A."/>
            <person name="Bertelsen M.F."/>
            <person name="Dixon D."/>
            <person name="Pyecroft S."/>
            <person name="Helgen K.M."/>
            <person name="Lesk A.M."/>
            <person name="Pringle T.H."/>
            <person name="Patterson N."/>
            <person name="Zhang Y."/>
            <person name="Kreiss A."/>
            <person name="Woods G.M."/>
            <person name="Jones M.E."/>
            <person name="Schuster S.C."/>
        </authorList>
    </citation>
    <scope>NUCLEOTIDE SEQUENCE [LARGE SCALE GENOMIC DNA]</scope>
</reference>
<dbReference type="Gene3D" id="1.10.287.810">
    <property type="entry name" value="Mitochondrial import inner membrane translocase subunit tim13 like domains"/>
    <property type="match status" value="1"/>
</dbReference>
<dbReference type="InterPro" id="IPR035427">
    <property type="entry name" value="Tim10-like_dom_sf"/>
</dbReference>
<dbReference type="GeneTree" id="ENSGT00390000014000"/>
<evidence type="ECO:0000313" key="3">
    <source>
        <dbReference type="Ensembl" id="ENSSHAP00000024035.1"/>
    </source>
</evidence>
<evidence type="ECO:0000313" key="4">
    <source>
        <dbReference type="Proteomes" id="UP000007648"/>
    </source>
</evidence>
<dbReference type="SUPFAM" id="SSF144122">
    <property type="entry name" value="Tim10-like"/>
    <property type="match status" value="1"/>
</dbReference>
<feature type="domain" description="Tim10-like" evidence="2">
    <location>
        <begin position="28"/>
        <end position="67"/>
    </location>
</feature>
<feature type="region of interest" description="Disordered" evidence="1">
    <location>
        <begin position="59"/>
        <end position="92"/>
    </location>
</feature>
<dbReference type="Ensembl" id="ENSSHAT00000044637.1">
    <property type="protein sequence ID" value="ENSSHAP00000024035.1"/>
    <property type="gene ID" value="ENSSHAG00000026448.1"/>
</dbReference>
<sequence>MEGSFGSDFGGAAGAGGGKLDPGLIMEQVKVQIAVANAQELLQRMTNKCFRKCIGKPGSSLDNSEQVRAPRGGRGRPRGPTRAGGRGGAERPLAAGANLGQNRGILPWLVPEIPLKTESRGACEDRPRAGGQMGPFPLASLRDTWGPEELVGLWGCSRREKGARTGYSGGTPRIGTERSNPVLMGLGI</sequence>
<proteinExistence type="predicted"/>
<keyword evidence="4" id="KW-1185">Reference proteome</keyword>
<reference evidence="3" key="2">
    <citation type="submission" date="2025-08" db="UniProtKB">
        <authorList>
            <consortium name="Ensembl"/>
        </authorList>
    </citation>
    <scope>IDENTIFICATION</scope>
</reference>
<dbReference type="Pfam" id="PF02953">
    <property type="entry name" value="zf-Tim10_DDP"/>
    <property type="match status" value="1"/>
</dbReference>
<dbReference type="Proteomes" id="UP000007648">
    <property type="component" value="Unassembled WGS sequence"/>
</dbReference>
<gene>
    <name evidence="3" type="primary">TIMM13</name>
</gene>
<dbReference type="AlphaFoldDB" id="A0A7N4NIT6"/>
<dbReference type="InterPro" id="IPR004217">
    <property type="entry name" value="Tim10-like"/>
</dbReference>
<reference evidence="3" key="3">
    <citation type="submission" date="2025-09" db="UniProtKB">
        <authorList>
            <consortium name="Ensembl"/>
        </authorList>
    </citation>
    <scope>IDENTIFICATION</scope>
</reference>
<evidence type="ECO:0000256" key="1">
    <source>
        <dbReference type="SAM" id="MobiDB-lite"/>
    </source>
</evidence>
<protein>
    <recommendedName>
        <fullName evidence="2">Tim10-like domain-containing protein</fullName>
    </recommendedName>
</protein>
<organism evidence="3 4">
    <name type="scientific">Sarcophilus harrisii</name>
    <name type="common">Tasmanian devil</name>
    <name type="synonym">Sarcophilus laniarius</name>
    <dbReference type="NCBI Taxonomy" id="9305"/>
    <lineage>
        <taxon>Eukaryota</taxon>
        <taxon>Metazoa</taxon>
        <taxon>Chordata</taxon>
        <taxon>Craniata</taxon>
        <taxon>Vertebrata</taxon>
        <taxon>Euteleostomi</taxon>
        <taxon>Mammalia</taxon>
        <taxon>Metatheria</taxon>
        <taxon>Dasyuromorphia</taxon>
        <taxon>Dasyuridae</taxon>
        <taxon>Sarcophilus</taxon>
    </lineage>
</organism>
<name>A0A7N4NIT6_SARHA</name>
<evidence type="ECO:0000259" key="2">
    <source>
        <dbReference type="Pfam" id="PF02953"/>
    </source>
</evidence>